<keyword evidence="8" id="KW-0539">Nucleus</keyword>
<evidence type="ECO:0000256" key="10">
    <source>
        <dbReference type="SAM" id="MobiDB-lite"/>
    </source>
</evidence>
<dbReference type="STRING" id="307972.A0A2G8JC79"/>
<proteinExistence type="predicted"/>
<evidence type="ECO:0000256" key="7">
    <source>
        <dbReference type="ARBA" id="ARBA00023163"/>
    </source>
</evidence>
<dbReference type="InterPro" id="IPR013087">
    <property type="entry name" value="Znf_C2H2_type"/>
</dbReference>
<dbReference type="GO" id="GO:0008270">
    <property type="term" value="F:zinc ion binding"/>
    <property type="evidence" value="ECO:0007669"/>
    <property type="project" value="UniProtKB-KW"/>
</dbReference>
<dbReference type="GO" id="GO:0043565">
    <property type="term" value="F:sequence-specific DNA binding"/>
    <property type="evidence" value="ECO:0007669"/>
    <property type="project" value="TreeGrafter"/>
</dbReference>
<comment type="caution">
    <text evidence="12">The sequence shown here is derived from an EMBL/GenBank/DDBJ whole genome shotgun (WGS) entry which is preliminary data.</text>
</comment>
<dbReference type="EMBL" id="MRZV01002612">
    <property type="protein sequence ID" value="PIK33344.1"/>
    <property type="molecule type" value="Genomic_DNA"/>
</dbReference>
<dbReference type="SUPFAM" id="SSF57667">
    <property type="entry name" value="beta-beta-alpha zinc fingers"/>
    <property type="match status" value="1"/>
</dbReference>
<keyword evidence="6" id="KW-0805">Transcription regulation</keyword>
<evidence type="ECO:0000256" key="3">
    <source>
        <dbReference type="ARBA" id="ARBA00022737"/>
    </source>
</evidence>
<dbReference type="PROSITE" id="PS00028">
    <property type="entry name" value="ZINC_FINGER_C2H2_1"/>
    <property type="match status" value="2"/>
</dbReference>
<evidence type="ECO:0000259" key="11">
    <source>
        <dbReference type="PROSITE" id="PS50157"/>
    </source>
</evidence>
<dbReference type="Proteomes" id="UP000230750">
    <property type="component" value="Unassembled WGS sequence"/>
</dbReference>
<dbReference type="PANTHER" id="PTHR24408">
    <property type="entry name" value="ZINC FINGER PROTEIN"/>
    <property type="match status" value="1"/>
</dbReference>
<accession>A0A2G8JC79</accession>
<dbReference type="FunFam" id="3.30.160.60:FF:000003">
    <property type="entry name" value="Zinc finger protein 3 homolog"/>
    <property type="match status" value="1"/>
</dbReference>
<organism evidence="12 13">
    <name type="scientific">Stichopus japonicus</name>
    <name type="common">Sea cucumber</name>
    <dbReference type="NCBI Taxonomy" id="307972"/>
    <lineage>
        <taxon>Eukaryota</taxon>
        <taxon>Metazoa</taxon>
        <taxon>Echinodermata</taxon>
        <taxon>Eleutherozoa</taxon>
        <taxon>Echinozoa</taxon>
        <taxon>Holothuroidea</taxon>
        <taxon>Aspidochirotacea</taxon>
        <taxon>Aspidochirotida</taxon>
        <taxon>Stichopodidae</taxon>
        <taxon>Apostichopus</taxon>
    </lineage>
</organism>
<dbReference type="Pfam" id="PF00096">
    <property type="entry name" value="zf-C2H2"/>
    <property type="match status" value="1"/>
</dbReference>
<keyword evidence="2" id="KW-0479">Metal-binding</keyword>
<evidence type="ECO:0000256" key="5">
    <source>
        <dbReference type="ARBA" id="ARBA00022833"/>
    </source>
</evidence>
<dbReference type="GO" id="GO:0005634">
    <property type="term" value="C:nucleus"/>
    <property type="evidence" value="ECO:0007669"/>
    <property type="project" value="UniProtKB-SubCell"/>
</dbReference>
<dbReference type="PANTHER" id="PTHR24408:SF64">
    <property type="entry name" value="LINKING IMMUNITY AND METABOLISM-RELATED"/>
    <property type="match status" value="1"/>
</dbReference>
<protein>
    <submittedName>
        <fullName evidence="12">Putative zinc finger protein</fullName>
    </submittedName>
</protein>
<dbReference type="InterPro" id="IPR036236">
    <property type="entry name" value="Znf_C2H2_sf"/>
</dbReference>
<keyword evidence="4 9" id="KW-0863">Zinc-finger</keyword>
<feature type="domain" description="C2H2-type" evidence="11">
    <location>
        <begin position="138"/>
        <end position="160"/>
    </location>
</feature>
<dbReference type="SMART" id="SM00355">
    <property type="entry name" value="ZnF_C2H2"/>
    <property type="match status" value="3"/>
</dbReference>
<dbReference type="GO" id="GO:0000981">
    <property type="term" value="F:DNA-binding transcription factor activity, RNA polymerase II-specific"/>
    <property type="evidence" value="ECO:0007669"/>
    <property type="project" value="TreeGrafter"/>
</dbReference>
<keyword evidence="5" id="KW-0862">Zinc</keyword>
<gene>
    <name evidence="12" type="ORF">BSL78_29844</name>
</gene>
<evidence type="ECO:0000256" key="8">
    <source>
        <dbReference type="ARBA" id="ARBA00023242"/>
    </source>
</evidence>
<name>A0A2G8JC79_STIJA</name>
<feature type="domain" description="C2H2-type" evidence="11">
    <location>
        <begin position="107"/>
        <end position="130"/>
    </location>
</feature>
<dbReference type="Gene3D" id="3.30.160.60">
    <property type="entry name" value="Classic Zinc Finger"/>
    <property type="match status" value="1"/>
</dbReference>
<evidence type="ECO:0000256" key="9">
    <source>
        <dbReference type="PROSITE-ProRule" id="PRU00042"/>
    </source>
</evidence>
<keyword evidence="13" id="KW-1185">Reference proteome</keyword>
<keyword evidence="3" id="KW-0677">Repeat</keyword>
<evidence type="ECO:0000256" key="4">
    <source>
        <dbReference type="ARBA" id="ARBA00022771"/>
    </source>
</evidence>
<keyword evidence="7" id="KW-0804">Transcription</keyword>
<dbReference type="PROSITE" id="PS50157">
    <property type="entry name" value="ZINC_FINGER_C2H2_2"/>
    <property type="match status" value="2"/>
</dbReference>
<comment type="subcellular location">
    <subcellularLocation>
        <location evidence="1">Nucleus</location>
    </subcellularLocation>
</comment>
<feature type="compositionally biased region" description="Basic and acidic residues" evidence="10">
    <location>
        <begin position="165"/>
        <end position="174"/>
    </location>
</feature>
<feature type="compositionally biased region" description="Low complexity" evidence="10">
    <location>
        <begin position="175"/>
        <end position="185"/>
    </location>
</feature>
<evidence type="ECO:0000313" key="13">
    <source>
        <dbReference type="Proteomes" id="UP000230750"/>
    </source>
</evidence>
<evidence type="ECO:0000313" key="12">
    <source>
        <dbReference type="EMBL" id="PIK33344.1"/>
    </source>
</evidence>
<evidence type="ECO:0000256" key="1">
    <source>
        <dbReference type="ARBA" id="ARBA00004123"/>
    </source>
</evidence>
<sequence length="200" mass="22584">MQRLSQGLPPEVPPEATLAADPQWREALQVWHLRQGVQRPGPPTATRDHTRSRDVPCLKCRSVFPTEQYLAAHVGEHPDCKAAFAASADNQIKRLRGTKGKGMPGSYRCGLCGDFFKKLRQIQTHQRVRHHDAFEKKYKCNICQKGFDLISDLTHHRSTHVLRGSKYDMDRDTKSSSSGTSAKSKVGWTPRRAPARTKRS</sequence>
<reference evidence="12 13" key="1">
    <citation type="journal article" date="2017" name="PLoS Biol.">
        <title>The sea cucumber genome provides insights into morphological evolution and visceral regeneration.</title>
        <authorList>
            <person name="Zhang X."/>
            <person name="Sun L."/>
            <person name="Yuan J."/>
            <person name="Sun Y."/>
            <person name="Gao Y."/>
            <person name="Zhang L."/>
            <person name="Li S."/>
            <person name="Dai H."/>
            <person name="Hamel J.F."/>
            <person name="Liu C."/>
            <person name="Yu Y."/>
            <person name="Liu S."/>
            <person name="Lin W."/>
            <person name="Guo K."/>
            <person name="Jin S."/>
            <person name="Xu P."/>
            <person name="Storey K.B."/>
            <person name="Huan P."/>
            <person name="Zhang T."/>
            <person name="Zhou Y."/>
            <person name="Zhang J."/>
            <person name="Lin C."/>
            <person name="Li X."/>
            <person name="Xing L."/>
            <person name="Huo D."/>
            <person name="Sun M."/>
            <person name="Wang L."/>
            <person name="Mercier A."/>
            <person name="Li F."/>
            <person name="Yang H."/>
            <person name="Xiang J."/>
        </authorList>
    </citation>
    <scope>NUCLEOTIDE SEQUENCE [LARGE SCALE GENOMIC DNA]</scope>
    <source>
        <strain evidence="12">Shaxun</strain>
        <tissue evidence="12">Muscle</tissue>
    </source>
</reference>
<dbReference type="AlphaFoldDB" id="A0A2G8JC79"/>
<evidence type="ECO:0000256" key="6">
    <source>
        <dbReference type="ARBA" id="ARBA00023015"/>
    </source>
</evidence>
<feature type="region of interest" description="Disordered" evidence="10">
    <location>
        <begin position="165"/>
        <end position="200"/>
    </location>
</feature>
<dbReference type="OrthoDB" id="10018191at2759"/>
<evidence type="ECO:0000256" key="2">
    <source>
        <dbReference type="ARBA" id="ARBA00022723"/>
    </source>
</evidence>